<dbReference type="AlphaFoldDB" id="A0AAN4Z777"/>
<feature type="chain" id="PRO_5043042270" evidence="1">
    <location>
        <begin position="26"/>
        <end position="219"/>
    </location>
</feature>
<dbReference type="EMBL" id="BTRK01000002">
    <property type="protein sequence ID" value="GMR34394.1"/>
    <property type="molecule type" value="Genomic_DNA"/>
</dbReference>
<evidence type="ECO:0000256" key="1">
    <source>
        <dbReference type="SAM" id="SignalP"/>
    </source>
</evidence>
<accession>A0AAN4Z777</accession>
<evidence type="ECO:0000313" key="3">
    <source>
        <dbReference type="Proteomes" id="UP001328107"/>
    </source>
</evidence>
<dbReference type="Proteomes" id="UP001328107">
    <property type="component" value="Unassembled WGS sequence"/>
</dbReference>
<proteinExistence type="predicted"/>
<reference evidence="3" key="1">
    <citation type="submission" date="2022-10" db="EMBL/GenBank/DDBJ databases">
        <title>Genome assembly of Pristionchus species.</title>
        <authorList>
            <person name="Yoshida K."/>
            <person name="Sommer R.J."/>
        </authorList>
    </citation>
    <scope>NUCLEOTIDE SEQUENCE [LARGE SCALE GENOMIC DNA]</scope>
    <source>
        <strain evidence="3">RS5460</strain>
    </source>
</reference>
<name>A0AAN4Z777_9BILA</name>
<protein>
    <submittedName>
        <fullName evidence="2">Uncharacterized protein</fullName>
    </submittedName>
</protein>
<evidence type="ECO:0000313" key="2">
    <source>
        <dbReference type="EMBL" id="GMR34394.1"/>
    </source>
</evidence>
<gene>
    <name evidence="2" type="ORF">PMAYCL1PPCAC_04589</name>
</gene>
<sequence>KVFVLACSSNRLIFLAFVFAHSMDAIHKTRKQWEENRRKAIRRIREIAGELDRWNTNDKVTSSGVGLIGGGLMLASFLFPPLLIPGIVTSVVGAGGKIGMSIKHMAVVKGLVAEAQALCEESARMLSKFLDQADEVLKVSSGASIASVATNGLRATVWTLRNTFVRFAGDKSLKALLPTAAVGPIKWIAGATAGIGMAIDTFMIISSAKSLAKYDDSIF</sequence>
<keyword evidence="1" id="KW-0732">Signal</keyword>
<keyword evidence="3" id="KW-1185">Reference proteome</keyword>
<feature type="non-terminal residue" evidence="2">
    <location>
        <position position="1"/>
    </location>
</feature>
<feature type="signal peptide" evidence="1">
    <location>
        <begin position="1"/>
        <end position="25"/>
    </location>
</feature>
<comment type="caution">
    <text evidence="2">The sequence shown here is derived from an EMBL/GenBank/DDBJ whole genome shotgun (WGS) entry which is preliminary data.</text>
</comment>
<organism evidence="2 3">
    <name type="scientific">Pristionchus mayeri</name>
    <dbReference type="NCBI Taxonomy" id="1317129"/>
    <lineage>
        <taxon>Eukaryota</taxon>
        <taxon>Metazoa</taxon>
        <taxon>Ecdysozoa</taxon>
        <taxon>Nematoda</taxon>
        <taxon>Chromadorea</taxon>
        <taxon>Rhabditida</taxon>
        <taxon>Rhabditina</taxon>
        <taxon>Diplogasteromorpha</taxon>
        <taxon>Diplogasteroidea</taxon>
        <taxon>Neodiplogasteridae</taxon>
        <taxon>Pristionchus</taxon>
    </lineage>
</organism>